<protein>
    <recommendedName>
        <fullName evidence="11">HTH araC/xylS-type domain-containing protein</fullName>
    </recommendedName>
</protein>
<feature type="chain" id="PRO_5029848965" description="HTH araC/xylS-type domain-containing protein" evidence="10">
    <location>
        <begin position="21"/>
        <end position="568"/>
    </location>
</feature>
<evidence type="ECO:0000256" key="9">
    <source>
        <dbReference type="SAM" id="Phobius"/>
    </source>
</evidence>
<evidence type="ECO:0000256" key="10">
    <source>
        <dbReference type="SAM" id="SignalP"/>
    </source>
</evidence>
<dbReference type="InterPro" id="IPR009057">
    <property type="entry name" value="Homeodomain-like_sf"/>
</dbReference>
<dbReference type="EMBL" id="CP019288">
    <property type="protein sequence ID" value="QHI37653.1"/>
    <property type="molecule type" value="Genomic_DNA"/>
</dbReference>
<dbReference type="SUPFAM" id="SSF46689">
    <property type="entry name" value="Homeodomain-like"/>
    <property type="match status" value="1"/>
</dbReference>
<dbReference type="Pfam" id="PF12833">
    <property type="entry name" value="HTH_18"/>
    <property type="match status" value="1"/>
</dbReference>
<organism evidence="12 13">
    <name type="scientific">Kordia antarctica</name>
    <dbReference type="NCBI Taxonomy" id="1218801"/>
    <lineage>
        <taxon>Bacteria</taxon>
        <taxon>Pseudomonadati</taxon>
        <taxon>Bacteroidota</taxon>
        <taxon>Flavobacteriia</taxon>
        <taxon>Flavobacteriales</taxon>
        <taxon>Flavobacteriaceae</taxon>
        <taxon>Kordia</taxon>
    </lineage>
</organism>
<evidence type="ECO:0000256" key="1">
    <source>
        <dbReference type="ARBA" id="ARBA00004496"/>
    </source>
</evidence>
<dbReference type="SMART" id="SM00342">
    <property type="entry name" value="HTH_ARAC"/>
    <property type="match status" value="1"/>
</dbReference>
<keyword evidence="5" id="KW-0805">Transcription regulation</keyword>
<dbReference type="KEGG" id="kan:IMCC3317_30340"/>
<dbReference type="Gene3D" id="1.25.40.10">
    <property type="entry name" value="Tetratricopeptide repeat domain"/>
    <property type="match status" value="2"/>
</dbReference>
<keyword evidence="9" id="KW-0472">Membrane</keyword>
<dbReference type="PANTHER" id="PTHR46630">
    <property type="entry name" value="TETRATRICOPEPTIDE REPEAT PROTEIN 29"/>
    <property type="match status" value="1"/>
</dbReference>
<dbReference type="GO" id="GO:0005737">
    <property type="term" value="C:cytoplasm"/>
    <property type="evidence" value="ECO:0007669"/>
    <property type="project" value="UniProtKB-SubCell"/>
</dbReference>
<keyword evidence="9" id="KW-0812">Transmembrane</keyword>
<comment type="similarity">
    <text evidence="7">Belongs to the Rap family.</text>
</comment>
<dbReference type="Pfam" id="PF13424">
    <property type="entry name" value="TPR_12"/>
    <property type="match status" value="1"/>
</dbReference>
<evidence type="ECO:0000256" key="5">
    <source>
        <dbReference type="ARBA" id="ARBA00023015"/>
    </source>
</evidence>
<keyword evidence="2" id="KW-0963">Cytoplasm</keyword>
<dbReference type="InterPro" id="IPR018060">
    <property type="entry name" value="HTH_AraC"/>
</dbReference>
<accession>A0A7L4ZLS7</accession>
<evidence type="ECO:0000313" key="13">
    <source>
        <dbReference type="Proteomes" id="UP000464657"/>
    </source>
</evidence>
<feature type="repeat" description="TPR" evidence="8">
    <location>
        <begin position="108"/>
        <end position="141"/>
    </location>
</feature>
<keyword evidence="6" id="KW-0804">Transcription</keyword>
<dbReference type="InterPro" id="IPR051476">
    <property type="entry name" value="Bac_ResReg_Asp_Phosphatase"/>
</dbReference>
<proteinExistence type="inferred from homology"/>
<evidence type="ECO:0000256" key="3">
    <source>
        <dbReference type="ARBA" id="ARBA00022737"/>
    </source>
</evidence>
<dbReference type="AlphaFoldDB" id="A0A7L4ZLS7"/>
<evidence type="ECO:0000256" key="7">
    <source>
        <dbReference type="ARBA" id="ARBA00038253"/>
    </source>
</evidence>
<dbReference type="PROSITE" id="PS50005">
    <property type="entry name" value="TPR"/>
    <property type="match status" value="1"/>
</dbReference>
<dbReference type="InterPro" id="IPR019734">
    <property type="entry name" value="TPR_rpt"/>
</dbReference>
<keyword evidence="10" id="KW-0732">Signal</keyword>
<evidence type="ECO:0000313" key="12">
    <source>
        <dbReference type="EMBL" id="QHI37653.1"/>
    </source>
</evidence>
<keyword evidence="9" id="KW-1133">Transmembrane helix</keyword>
<comment type="subcellular location">
    <subcellularLocation>
        <location evidence="1">Cytoplasm</location>
    </subcellularLocation>
</comment>
<feature type="transmembrane region" description="Helical" evidence="9">
    <location>
        <begin position="383"/>
        <end position="403"/>
    </location>
</feature>
<dbReference type="PANTHER" id="PTHR46630:SF1">
    <property type="entry name" value="TETRATRICOPEPTIDE REPEAT PROTEIN 29"/>
    <property type="match status" value="1"/>
</dbReference>
<evidence type="ECO:0000256" key="2">
    <source>
        <dbReference type="ARBA" id="ARBA00022490"/>
    </source>
</evidence>
<dbReference type="PROSITE" id="PS01124">
    <property type="entry name" value="HTH_ARAC_FAMILY_2"/>
    <property type="match status" value="1"/>
</dbReference>
<feature type="domain" description="HTH araC/xylS-type" evidence="11">
    <location>
        <begin position="448"/>
        <end position="556"/>
    </location>
</feature>
<evidence type="ECO:0000256" key="6">
    <source>
        <dbReference type="ARBA" id="ARBA00023163"/>
    </source>
</evidence>
<dbReference type="InterPro" id="IPR011990">
    <property type="entry name" value="TPR-like_helical_dom_sf"/>
</dbReference>
<dbReference type="SMART" id="SM00028">
    <property type="entry name" value="TPR"/>
    <property type="match status" value="6"/>
</dbReference>
<reference evidence="12 13" key="1">
    <citation type="journal article" date="2013" name="Int. J. Syst. Evol. Microbiol.">
        <title>Kordia antarctica sp. nov., isolated from Antarctic seawater.</title>
        <authorList>
            <person name="Baek K."/>
            <person name="Choi A."/>
            <person name="Kang I."/>
            <person name="Lee K."/>
            <person name="Cho J.C."/>
        </authorList>
    </citation>
    <scope>NUCLEOTIDE SEQUENCE [LARGE SCALE GENOMIC DNA]</scope>
    <source>
        <strain evidence="12 13">IMCC3317</strain>
    </source>
</reference>
<evidence type="ECO:0000259" key="11">
    <source>
        <dbReference type="PROSITE" id="PS01124"/>
    </source>
</evidence>
<sequence>MKLSFFITFFLLCSVTFAVAQTDSLATKSFEELETLYISSYTTPKKTKKYVDALYVSALKGTDKQRIAKALYRKGYIYSKLGNSAEAIDFSDASLEIAQQINDSDLLLQNYTQKGNIYLTNGTYKKAIEQYLKAKEIATKIDSFRDLIVMTYNIGLVKKQVEDFPGALEDFGQNLIAIKSINSTEYDRLEIVHNLAIADTYLRMEIPDSALVYTNRGLQKIPENTYLELHTDLSLNKVIIIYQQQKYQQSIALALSLENAIKQLSQEQKFVTFYLYLGKNHQALDDENNAIAYFEKIKTLVNTEHFSLPELEEVYYHLAKMYFHKNDAEKATENFKLFETFTKENNLANKKVSHTIKDYDISTLKKELFEVNTQRKKQQKTVYYLYIIASILLSCIVIFFVLFKRNQRRNRQRFDKLLAHIKKIETPKISAPSNKQKTELAIDDEGVVQILKALEKFEKKQQFLHVDCNLSYTAKKLKTNTAYLSHVINTYKGQSFTAYLNELRINTALVTLKNNKKIRLYSIKAIAEEFGYARRETFSKVFKNITGMHPSMYVKELQKSTDKTRDNS</sequence>
<gene>
    <name evidence="12" type="ORF">IMCC3317_30340</name>
</gene>
<dbReference type="Gene3D" id="1.10.10.60">
    <property type="entry name" value="Homeodomain-like"/>
    <property type="match status" value="2"/>
</dbReference>
<keyword evidence="4 8" id="KW-0802">TPR repeat</keyword>
<name>A0A7L4ZLS7_9FLAO</name>
<dbReference type="SUPFAM" id="SSF48452">
    <property type="entry name" value="TPR-like"/>
    <property type="match status" value="2"/>
</dbReference>
<evidence type="ECO:0000256" key="4">
    <source>
        <dbReference type="ARBA" id="ARBA00022803"/>
    </source>
</evidence>
<keyword evidence="13" id="KW-1185">Reference proteome</keyword>
<dbReference type="GO" id="GO:0003700">
    <property type="term" value="F:DNA-binding transcription factor activity"/>
    <property type="evidence" value="ECO:0007669"/>
    <property type="project" value="InterPro"/>
</dbReference>
<dbReference type="Proteomes" id="UP000464657">
    <property type="component" value="Chromosome"/>
</dbReference>
<evidence type="ECO:0000256" key="8">
    <source>
        <dbReference type="PROSITE-ProRule" id="PRU00339"/>
    </source>
</evidence>
<keyword evidence="3" id="KW-0677">Repeat</keyword>
<dbReference type="GO" id="GO:0043565">
    <property type="term" value="F:sequence-specific DNA binding"/>
    <property type="evidence" value="ECO:0007669"/>
    <property type="project" value="InterPro"/>
</dbReference>
<feature type="signal peptide" evidence="10">
    <location>
        <begin position="1"/>
        <end position="20"/>
    </location>
</feature>